<protein>
    <submittedName>
        <fullName evidence="1">Cytochrome</fullName>
    </submittedName>
</protein>
<accession>A0ABS6I1L9</accession>
<keyword evidence="2" id="KW-1185">Reference proteome</keyword>
<proteinExistence type="predicted"/>
<organism evidence="1 2">
    <name type="scientific">Paenarthrobacter aromaticivorans</name>
    <dbReference type="NCBI Taxonomy" id="2849150"/>
    <lineage>
        <taxon>Bacteria</taxon>
        <taxon>Bacillati</taxon>
        <taxon>Actinomycetota</taxon>
        <taxon>Actinomycetes</taxon>
        <taxon>Micrococcales</taxon>
        <taxon>Micrococcaceae</taxon>
        <taxon>Paenarthrobacter</taxon>
    </lineage>
</organism>
<dbReference type="Proteomes" id="UP000824166">
    <property type="component" value="Unassembled WGS sequence"/>
</dbReference>
<evidence type="ECO:0000313" key="1">
    <source>
        <dbReference type="EMBL" id="MBU8865544.1"/>
    </source>
</evidence>
<gene>
    <name evidence="1" type="ORF">KSW38_04485</name>
</gene>
<reference evidence="1 2" key="1">
    <citation type="submission" date="2021-06" db="EMBL/GenBank/DDBJ databases">
        <authorList>
            <person name="Jeong J.W."/>
        </authorList>
    </citation>
    <scope>NUCLEOTIDE SEQUENCE [LARGE SCALE GENOMIC DNA]</scope>
    <source>
        <strain evidence="1 2">MMS21-TAE1-1</strain>
    </source>
</reference>
<name>A0ABS6I1L9_9MICC</name>
<evidence type="ECO:0000313" key="2">
    <source>
        <dbReference type="Proteomes" id="UP000824166"/>
    </source>
</evidence>
<sequence length="310" mass="33771">MTAPLLAHATDYGRMYARSTTEQFSVPSITTVIGQQAHSLDGWFSYMGASSLAADPELPALLGSPAKIRQAVNKASKAAEAYRDQAAARGDRVHNYCEQVALRALGRPHRMQECRDELASHGEQAFAARFDEWWELYRVEPLAPEITVWNKTVGYAGTLDLVARINGRICLIDYKTKGTTRDGTVKALDDKVVMQLVAGMKAEESLVDPVAGEWEPWKFGQNPMLLAVAIGETEVRPQRANPDVLKHHWWKFCALRRVWEMSADVTAAGQALMPVPPPSFVSPSVESASLVPAGAGAGDSGSSLHSTKLA</sequence>
<comment type="caution">
    <text evidence="1">The sequence shown here is derived from an EMBL/GenBank/DDBJ whole genome shotgun (WGS) entry which is preliminary data.</text>
</comment>
<dbReference type="RefSeq" id="WP_216923164.1">
    <property type="nucleotide sequence ID" value="NZ_JAHOPC010000002.1"/>
</dbReference>
<dbReference type="EMBL" id="JAHOPC010000002">
    <property type="protein sequence ID" value="MBU8865544.1"/>
    <property type="molecule type" value="Genomic_DNA"/>
</dbReference>